<evidence type="ECO:0000313" key="2">
    <source>
        <dbReference type="Proteomes" id="UP001177021"/>
    </source>
</evidence>
<gene>
    <name evidence="1" type="ORF">MILVUS5_LOCUS41043</name>
</gene>
<organism evidence="1 2">
    <name type="scientific">Trifolium pratense</name>
    <name type="common">Red clover</name>
    <dbReference type="NCBI Taxonomy" id="57577"/>
    <lineage>
        <taxon>Eukaryota</taxon>
        <taxon>Viridiplantae</taxon>
        <taxon>Streptophyta</taxon>
        <taxon>Embryophyta</taxon>
        <taxon>Tracheophyta</taxon>
        <taxon>Spermatophyta</taxon>
        <taxon>Magnoliopsida</taxon>
        <taxon>eudicotyledons</taxon>
        <taxon>Gunneridae</taxon>
        <taxon>Pentapetalae</taxon>
        <taxon>rosids</taxon>
        <taxon>fabids</taxon>
        <taxon>Fabales</taxon>
        <taxon>Fabaceae</taxon>
        <taxon>Papilionoideae</taxon>
        <taxon>50 kb inversion clade</taxon>
        <taxon>NPAAA clade</taxon>
        <taxon>Hologalegina</taxon>
        <taxon>IRL clade</taxon>
        <taxon>Trifolieae</taxon>
        <taxon>Trifolium</taxon>
    </lineage>
</organism>
<reference evidence="1" key="1">
    <citation type="submission" date="2023-10" db="EMBL/GenBank/DDBJ databases">
        <authorList>
            <person name="Rodriguez Cubillos JULIANA M."/>
            <person name="De Vega J."/>
        </authorList>
    </citation>
    <scope>NUCLEOTIDE SEQUENCE</scope>
</reference>
<accession>A0ACB0ME79</accession>
<keyword evidence="2" id="KW-1185">Reference proteome</keyword>
<evidence type="ECO:0000313" key="1">
    <source>
        <dbReference type="EMBL" id="CAJ2678818.1"/>
    </source>
</evidence>
<protein>
    <submittedName>
        <fullName evidence="1">Uncharacterized protein</fullName>
    </submittedName>
</protein>
<name>A0ACB0ME79_TRIPR</name>
<dbReference type="Proteomes" id="UP001177021">
    <property type="component" value="Unassembled WGS sequence"/>
</dbReference>
<dbReference type="EMBL" id="CASHSV030000823">
    <property type="protein sequence ID" value="CAJ2678818.1"/>
    <property type="molecule type" value="Genomic_DNA"/>
</dbReference>
<proteinExistence type="predicted"/>
<sequence>MDASPPPTLDEVERRFDERLTQMQLQRNTDMDEIRSLLRAQADHGSPTSAGRHGSNDPLSSLLQIKHTGKIQDYIDQFELALTQVNLIPEHSLSIFLAGLEQNTQMHVRMFNPSSISHAANLAKLHEASTSLPHRNTSKFSPFSKNQGLLSKPTTSNSPSTTSPIPNGTASLVQKSNSPRPTRTYSGLEMSERRAKGLCMFCDEQFTPGHQFKHKRYQINVLEIDDDDDCNGEEPNSESVAEMESLSAFENAQLSLQALTGIANYQTMRVTGLHEKKMLHILLDSGSTHNFLDLETAKSLGCKLEVISPLSVTGGGGHKLEAAYICRGFQWQLQQAKFNADVIVLPLVCCDLILGIQWLKSLGPILWDFEKLQMEFHTQGKRFVLRGAKVPSFKLVNNKSFAQAVHKGAELCFLSISNHVNSFDVPTCYVMQSGVSDVSLPPVIADLIEDYGDIFRDPEHLPPPRPGFDHKIPLKEGAEPFNLRPYRFSVIQKDIIDKLVNDMLAQGIVQHSNSPFASPTILVRKKDGSWRLCVDFRRLNDLTIKDRFPIPLIEDLMDELCGSVVFSKLDMRSGYHQLRMAKGEEHKTAFKTHSGHYEYLVMPFGLTNAPASFQSLMNQVFQPFLRKFVIIFFDDLLIYSQSIEDHLVHLRLIFHTIRANHLFLNRSKCSFALPKVEYLGHFITKEGVSTDPAKIQAVSSWPIPQNVKQLRGFLGLAGYYRRFVQDFGKLAKPLTDLLKKEGFVWTDNATQAFMQLKQALITAPVLSLPNFSKQFVVETDASGKGIGAVLMQEQHPVAYISKSLGPKQQAMSVYERELLAIVYAVQKWGSYLSHAPFVIRTDQKSIKHMLDQKLNTPFQQVWVAKLLGFDFEIHYKEGSSNLAVDALSRKTGAELLPLFLDNAAPDLLTSITASWQQDPHFKAIILDLQSNPQSHPKFSWTRGELRRRGKLVIGSDPAVKESILHWLHDSALGGHSGRDVTATRIKSLFYWKGMTKDILHYVKNCGVCQRNKPDLAAYPGLLQPLPIPTQIWTAISMDFIEGLPTSAGKQVIFVVVDRLSKYAHFMALSHPYTALDVAQLFLDNVFKLHGMPETITSDRDPIFLSTFWHEFFKLQGVALHKSTAYHPQSDGQTEIVNKCLETYLRCMCSSRPTNWFKWLSLAEWWYNTNYHSSIHTTPFEVVYGQPPPIHLPYLPGSSPSFSVDRSLIARDEAIKLLKFHLLRAQNRMSQQANKHRSDRVFSIGDYVYLKLQPYRQLSMKKHGYNKLLPKFYGPFKVLDRIGGAAYQLELPPSAAIHNVFHVSQLKLCPNPQAQPIQHLPSATAGVPKVPVAILDRKMVKRGNIAATKVLVQWQDSPPNLATWEFYSELLKKYPDFHP</sequence>
<comment type="caution">
    <text evidence="1">The sequence shown here is derived from an EMBL/GenBank/DDBJ whole genome shotgun (WGS) entry which is preliminary data.</text>
</comment>